<keyword evidence="2" id="KW-0812">Transmembrane</keyword>
<dbReference type="Pfam" id="PF20216">
    <property type="entry name" value="DUF6576"/>
    <property type="match status" value="1"/>
</dbReference>
<dbReference type="InterPro" id="IPR046483">
    <property type="entry name" value="DUF6576"/>
</dbReference>
<dbReference type="EMBL" id="FOQT01000004">
    <property type="protein sequence ID" value="SFI43498.1"/>
    <property type="molecule type" value="Genomic_DNA"/>
</dbReference>
<evidence type="ECO:0000259" key="3">
    <source>
        <dbReference type="Pfam" id="PF20216"/>
    </source>
</evidence>
<protein>
    <recommendedName>
        <fullName evidence="3">DUF6576 domain-containing protein</fullName>
    </recommendedName>
</protein>
<accession>A0A1I3I675</accession>
<dbReference type="RefSeq" id="WP_090081466.1">
    <property type="nucleotide sequence ID" value="NZ_FOQT01000004.1"/>
</dbReference>
<keyword evidence="5" id="KW-1185">Reference proteome</keyword>
<dbReference type="Proteomes" id="UP000198931">
    <property type="component" value="Unassembled WGS sequence"/>
</dbReference>
<reference evidence="4 5" key="1">
    <citation type="submission" date="2016-10" db="EMBL/GenBank/DDBJ databases">
        <authorList>
            <person name="de Groot N.N."/>
        </authorList>
    </citation>
    <scope>NUCLEOTIDE SEQUENCE [LARGE SCALE GENOMIC DNA]</scope>
    <source>
        <strain evidence="4 5">DSM 26000</strain>
    </source>
</reference>
<dbReference type="OrthoDB" id="1264007at2"/>
<evidence type="ECO:0000313" key="5">
    <source>
        <dbReference type="Proteomes" id="UP000198931"/>
    </source>
</evidence>
<proteinExistence type="predicted"/>
<dbReference type="AlphaFoldDB" id="A0A1I3I675"/>
<gene>
    <name evidence="4" type="ORF">SAMN05443292_2586</name>
</gene>
<organism evidence="4 5">
    <name type="scientific">Halpernia frigidisoli</name>
    <dbReference type="NCBI Taxonomy" id="1125876"/>
    <lineage>
        <taxon>Bacteria</taxon>
        <taxon>Pseudomonadati</taxon>
        <taxon>Bacteroidota</taxon>
        <taxon>Flavobacteriia</taxon>
        <taxon>Flavobacteriales</taxon>
        <taxon>Weeksellaceae</taxon>
        <taxon>Chryseobacterium group</taxon>
        <taxon>Halpernia</taxon>
    </lineage>
</organism>
<keyword evidence="2" id="KW-0472">Membrane</keyword>
<feature type="region of interest" description="Disordered" evidence="1">
    <location>
        <begin position="57"/>
        <end position="83"/>
    </location>
</feature>
<feature type="domain" description="DUF6576" evidence="3">
    <location>
        <begin position="35"/>
        <end position="81"/>
    </location>
</feature>
<evidence type="ECO:0000256" key="2">
    <source>
        <dbReference type="SAM" id="Phobius"/>
    </source>
</evidence>
<name>A0A1I3I675_9FLAO</name>
<dbReference type="STRING" id="1125876.SAMN05443292_2586"/>
<sequence>MSESIILFIIALVIFLYFFRNKLFKNYREKLQKSYTIDDQFNSDKREREKEIDKLLSKMGENGKNDLSEKDQKRLDELSKKIN</sequence>
<keyword evidence="2" id="KW-1133">Transmembrane helix</keyword>
<evidence type="ECO:0000256" key="1">
    <source>
        <dbReference type="SAM" id="MobiDB-lite"/>
    </source>
</evidence>
<feature type="transmembrane region" description="Helical" evidence="2">
    <location>
        <begin position="6"/>
        <end position="23"/>
    </location>
</feature>
<evidence type="ECO:0000313" key="4">
    <source>
        <dbReference type="EMBL" id="SFI43498.1"/>
    </source>
</evidence>